<feature type="chain" id="PRO_5009123036" description="Lipoprotein" evidence="1">
    <location>
        <begin position="25"/>
        <end position="205"/>
    </location>
</feature>
<evidence type="ECO:0008006" key="4">
    <source>
        <dbReference type="Google" id="ProtNLM"/>
    </source>
</evidence>
<dbReference type="Proteomes" id="UP000095003">
    <property type="component" value="Unassembled WGS sequence"/>
</dbReference>
<dbReference type="PROSITE" id="PS51257">
    <property type="entry name" value="PROKAR_LIPOPROTEIN"/>
    <property type="match status" value="1"/>
</dbReference>
<sequence length="205" mass="23379">MKKIHKKTICSLIICFLGSIIFCACEKTKEIKHNKSPMLFGAQKSETEELLGIKLEDKKYKEEEMGGCEFHVYTVEGYTLYGYKATADLYFWQQEIADGQQLGLSVLQISFADLIDLDVLEACLAENYEPAHKSKSSTEIAWQGQAYTELEQAGKLEKVFTDLMGSKPLVPLWILQIRQTKREYTELTLICPAAAVYRHIDSFED</sequence>
<dbReference type="AlphaFoldDB" id="A0A1E3ANA4"/>
<evidence type="ECO:0000256" key="1">
    <source>
        <dbReference type="SAM" id="SignalP"/>
    </source>
</evidence>
<proteinExistence type="predicted"/>
<feature type="signal peptide" evidence="1">
    <location>
        <begin position="1"/>
        <end position="24"/>
    </location>
</feature>
<dbReference type="RefSeq" id="WP_069158400.1">
    <property type="nucleotide sequence ID" value="NZ_DBFYTC010000236.1"/>
</dbReference>
<organism evidence="2 3">
    <name type="scientific">Eisenbergiella tayi</name>
    <dbReference type="NCBI Taxonomy" id="1432052"/>
    <lineage>
        <taxon>Bacteria</taxon>
        <taxon>Bacillati</taxon>
        <taxon>Bacillota</taxon>
        <taxon>Clostridia</taxon>
        <taxon>Lachnospirales</taxon>
        <taxon>Lachnospiraceae</taxon>
        <taxon>Eisenbergiella</taxon>
    </lineage>
</organism>
<protein>
    <recommendedName>
        <fullName evidence="4">Lipoprotein</fullName>
    </recommendedName>
</protein>
<dbReference type="GeneID" id="93302400"/>
<name>A0A1E3ANA4_9FIRM</name>
<gene>
    <name evidence="2" type="ORF">BEH84_04453</name>
</gene>
<reference evidence="2 3" key="1">
    <citation type="submission" date="2016-07" db="EMBL/GenBank/DDBJ databases">
        <title>Characterization of isolates of Eisenbergiella tayi derived from blood cultures, using whole genome sequencing.</title>
        <authorList>
            <person name="Burdz T."/>
            <person name="Wiebe D."/>
            <person name="Huynh C."/>
            <person name="Bernard K."/>
        </authorList>
    </citation>
    <scope>NUCLEOTIDE SEQUENCE [LARGE SCALE GENOMIC DNA]</scope>
    <source>
        <strain evidence="2 3">NML 120489</strain>
    </source>
</reference>
<evidence type="ECO:0000313" key="2">
    <source>
        <dbReference type="EMBL" id="ODM10084.1"/>
    </source>
</evidence>
<keyword evidence="1" id="KW-0732">Signal</keyword>
<accession>A0A1E3ANA4</accession>
<evidence type="ECO:0000313" key="3">
    <source>
        <dbReference type="Proteomes" id="UP000095003"/>
    </source>
</evidence>
<comment type="caution">
    <text evidence="2">The sequence shown here is derived from an EMBL/GenBank/DDBJ whole genome shotgun (WGS) entry which is preliminary data.</text>
</comment>
<dbReference type="EMBL" id="MCGI01000004">
    <property type="protein sequence ID" value="ODM10084.1"/>
    <property type="molecule type" value="Genomic_DNA"/>
</dbReference>